<dbReference type="OrthoDB" id="8573214at2"/>
<dbReference type="Proteomes" id="UP000244441">
    <property type="component" value="Chromosome"/>
</dbReference>
<evidence type="ECO:0000256" key="1">
    <source>
        <dbReference type="SAM" id="Coils"/>
    </source>
</evidence>
<protein>
    <submittedName>
        <fullName evidence="2">ATPase</fullName>
    </submittedName>
</protein>
<keyword evidence="1" id="KW-0175">Coiled coil</keyword>
<proteinExistence type="predicted"/>
<dbReference type="RefSeq" id="WP_108604514.1">
    <property type="nucleotide sequence ID" value="NZ_CP026604.1"/>
</dbReference>
<dbReference type="EMBL" id="CP026604">
    <property type="protein sequence ID" value="AWB68455.1"/>
    <property type="molecule type" value="Genomic_DNA"/>
</dbReference>
<evidence type="ECO:0000313" key="2">
    <source>
        <dbReference type="EMBL" id="AWB68455.1"/>
    </source>
</evidence>
<dbReference type="Gene3D" id="3.40.50.300">
    <property type="entry name" value="P-loop containing nucleotide triphosphate hydrolases"/>
    <property type="match status" value="1"/>
</dbReference>
<keyword evidence="3" id="KW-1185">Reference proteome</keyword>
<dbReference type="AlphaFoldDB" id="A0A2S0VW90"/>
<feature type="coiled-coil region" evidence="1">
    <location>
        <begin position="348"/>
        <end position="404"/>
    </location>
</feature>
<evidence type="ECO:0000313" key="3">
    <source>
        <dbReference type="Proteomes" id="UP000244441"/>
    </source>
</evidence>
<dbReference type="InterPro" id="IPR027417">
    <property type="entry name" value="P-loop_NTPase"/>
</dbReference>
<dbReference type="KEGG" id="cate:C2869_19500"/>
<feature type="coiled-coil region" evidence="1">
    <location>
        <begin position="228"/>
        <end position="258"/>
    </location>
</feature>
<feature type="coiled-coil region" evidence="1">
    <location>
        <begin position="704"/>
        <end position="731"/>
    </location>
</feature>
<organism evidence="2 3">
    <name type="scientific">Saccharobesus litoralis</name>
    <dbReference type="NCBI Taxonomy" id="2172099"/>
    <lineage>
        <taxon>Bacteria</taxon>
        <taxon>Pseudomonadati</taxon>
        <taxon>Pseudomonadota</taxon>
        <taxon>Gammaproteobacteria</taxon>
        <taxon>Alteromonadales</taxon>
        <taxon>Alteromonadaceae</taxon>
        <taxon>Saccharobesus</taxon>
    </lineage>
</organism>
<name>A0A2S0VW90_9ALTE</name>
<accession>A0A2S0VW90</accession>
<sequence>MTTNQTNNKMYGLTRLALLNTAGYAKCIIPLDDSASICAPNNTGKSSVINALQFPLINDLRMTEWDGHDLDETKRFYFASDQSYILLEAELADGPVVIGVAGRGKVAGYAYQFFTYRGQLKLDDYLINNKIVKYTSLPRHLVDKGYHPIELKANELNALLTGGATQFDMDIALKMIPLNNASDAPIYKEIFRKILNLHKLSSQDVKRFILRVFERHMSNAKVDFFDVWNQAFEKVNRARKELRALEKQQEAIAALENMLDNRSVLRGKINAYQPKLETALVEWDDYYTHSCEAISLELTDILEEHNSHTDKRHLFEGQLRDIATQKAELTNWFNNYNRFEQDFSLTNQATLEQNLAQVKNQYESLTHTLKGAEGKDLESIQRRRSFAERDLRRLKLQYQNLEFNLYAHLCEELSLNEVKELSRLLNPDLLSLSTTKNGDIEITDENAFADHIDNIASTIKGGKLHLNGATIDLKNLEPASVPDGEGKNQIKAQLEDLKLLLEELGELEQVAEDITGKQQEQAELYKQVVAAEQDLKLFARYQSMCEQFAEKQSLRDTLELEDDALQEKLDGLQARGQSLSDKRTTLNAQLEQLKRRAERLQKIKEERQDHQLDLFSGRATPYPLEVVIDLDNLEDELDSYNKTVVELNAIEMNIKNTYLVITKAGITKFEIEEDEEVRYSKLISAFHHIDDEREAIERQARVALTEVAATIKGLRQDLDRLKREMLSFNNSIWRKPISNLKSFTIEVVERDMLVKHIDTIISTSSAYDIGESFDLLSSEPQPKNDAEVNLAKDYLVKIASERGGLSLSDLFDIRFKVINREDKAEYYDKIDSAGSNGTRITIKLLCGMMFIRHLLVEKERGLYRIPIYIDEAADIDPSNQSALIETALEFGFVPIFASVKPQTTCKYIVPIRTTSDGATNWVDEKDWLRIERA</sequence>
<reference evidence="2 3" key="1">
    <citation type="submission" date="2018-01" db="EMBL/GenBank/DDBJ databases">
        <title>Genome sequence of a Cantenovulum-like bacteria.</title>
        <authorList>
            <person name="Tan W.R."/>
            <person name="Lau N.-S."/>
            <person name="Go F."/>
            <person name="Amirul A.-A.A."/>
        </authorList>
    </citation>
    <scope>NUCLEOTIDE SEQUENCE [LARGE SCALE GENOMIC DNA]</scope>
    <source>
        <strain evidence="2 3">CCB-QB4</strain>
    </source>
</reference>
<gene>
    <name evidence="2" type="ORF">C2869_19500</name>
</gene>
<feature type="coiled-coil region" evidence="1">
    <location>
        <begin position="487"/>
        <end position="517"/>
    </location>
</feature>
<feature type="coiled-coil region" evidence="1">
    <location>
        <begin position="555"/>
        <end position="650"/>
    </location>
</feature>